<reference evidence="3" key="1">
    <citation type="journal article" date="2007" name="PLoS Biol.">
        <title>Rate of evolution in brain-expressed genes in humans and other primates.</title>
        <authorList>
            <person name="Wang H.-Y."/>
            <person name="Chien H.-C."/>
            <person name="Osada N."/>
            <person name="Hashimoto K."/>
            <person name="Sugano S."/>
            <person name="Gojobori T."/>
            <person name="Chou C.-K."/>
            <person name="Tsai S.-F."/>
            <person name="Wu C.-I."/>
            <person name="Shen C.-K.J."/>
        </authorList>
    </citation>
    <scope>NUCLEOTIDE SEQUENCE</scope>
</reference>
<organism evidence="3">
    <name type="scientific">Macaca fascicularis</name>
    <name type="common">Crab-eating macaque</name>
    <name type="synonym">Cynomolgus monkey</name>
    <dbReference type="NCBI Taxonomy" id="9541"/>
    <lineage>
        <taxon>Eukaryota</taxon>
        <taxon>Metazoa</taxon>
        <taxon>Chordata</taxon>
        <taxon>Craniata</taxon>
        <taxon>Vertebrata</taxon>
        <taxon>Euteleostomi</taxon>
        <taxon>Mammalia</taxon>
        <taxon>Eutheria</taxon>
        <taxon>Euarchontoglires</taxon>
        <taxon>Primates</taxon>
        <taxon>Haplorrhini</taxon>
        <taxon>Catarrhini</taxon>
        <taxon>Cercopithecidae</taxon>
        <taxon>Cercopithecinae</taxon>
        <taxon>Macaca</taxon>
    </lineage>
</organism>
<evidence type="ECO:0000256" key="2">
    <source>
        <dbReference type="SAM" id="Phobius"/>
    </source>
</evidence>
<protein>
    <submittedName>
        <fullName evidence="3">Macaca fascicularis brain cDNA clone: QflA-23484, similar to human chromosome 2 open reading frame 15 (C2orf15), mRNA, RefSeq: NM_144706.2</fullName>
    </submittedName>
</protein>
<keyword evidence="2" id="KW-1133">Transmembrane helix</keyword>
<dbReference type="EMBL" id="AB173632">
    <property type="protein sequence ID" value="BAE90694.1"/>
    <property type="molecule type" value="mRNA"/>
</dbReference>
<keyword evidence="2" id="KW-0472">Membrane</keyword>
<sequence>MPSHSSLGNKSDTPSQKNKQKKGPSNVTSVFHSISGVPVLHVTFPFWDSALGYFTFLHFAFLFYKRSLQIN</sequence>
<evidence type="ECO:0000313" key="3">
    <source>
        <dbReference type="EMBL" id="BAE90694.1"/>
    </source>
</evidence>
<evidence type="ECO:0000256" key="1">
    <source>
        <dbReference type="SAM" id="MobiDB-lite"/>
    </source>
</evidence>
<proteinExistence type="evidence at transcript level"/>
<keyword evidence="2" id="KW-0812">Transmembrane</keyword>
<feature type="transmembrane region" description="Helical" evidence="2">
    <location>
        <begin position="44"/>
        <end position="64"/>
    </location>
</feature>
<accession>I7GIX7</accession>
<dbReference type="AlphaFoldDB" id="I7GIX7"/>
<name>I7GIX7_MACFA</name>
<feature type="region of interest" description="Disordered" evidence="1">
    <location>
        <begin position="1"/>
        <end position="27"/>
    </location>
</feature>